<protein>
    <submittedName>
        <fullName evidence="1">Uncharacterized protein</fullName>
    </submittedName>
</protein>
<dbReference type="EMBL" id="OJIN01000182">
    <property type="protein sequence ID" value="SPD75000.1"/>
    <property type="molecule type" value="Genomic_DNA"/>
</dbReference>
<reference evidence="1" key="1">
    <citation type="submission" date="2018-01" db="EMBL/GenBank/DDBJ databases">
        <authorList>
            <person name="Regsiter A."/>
            <person name="William W."/>
        </authorList>
    </citation>
    <scope>NUCLEOTIDE SEQUENCE</scope>
    <source>
        <strain evidence="1">TRIP AH-1</strain>
    </source>
</reference>
<evidence type="ECO:0000313" key="1">
    <source>
        <dbReference type="EMBL" id="SPD75000.1"/>
    </source>
</evidence>
<dbReference type="AlphaFoldDB" id="A0A445MZS2"/>
<name>A0A445MZS2_9BACT</name>
<organism evidence="1">
    <name type="scientific">uncultured Desulfobacterium sp</name>
    <dbReference type="NCBI Taxonomy" id="201089"/>
    <lineage>
        <taxon>Bacteria</taxon>
        <taxon>Pseudomonadati</taxon>
        <taxon>Thermodesulfobacteriota</taxon>
        <taxon>Desulfobacteria</taxon>
        <taxon>Desulfobacterales</taxon>
        <taxon>Desulfobacteriaceae</taxon>
        <taxon>Desulfobacterium</taxon>
        <taxon>environmental samples</taxon>
    </lineage>
</organism>
<proteinExistence type="predicted"/>
<gene>
    <name evidence="1" type="ORF">PITCH_A400035</name>
</gene>
<sequence length="29" mass="3571">MQDSDQDTKFSLPLFIFNKLRFFDYDELP</sequence>
<accession>A0A445MZS2</accession>